<comment type="caution">
    <text evidence="4">The sequence shown here is derived from an EMBL/GenBank/DDBJ whole genome shotgun (WGS) entry which is preliminary data.</text>
</comment>
<dbReference type="eggNOG" id="COG1388">
    <property type="taxonomic scope" value="Bacteria"/>
</dbReference>
<evidence type="ECO:0000313" key="5">
    <source>
        <dbReference type="Proteomes" id="UP000018896"/>
    </source>
</evidence>
<dbReference type="RefSeq" id="WP_148296922.1">
    <property type="nucleotide sequence ID" value="NZ_BAUV01000053.1"/>
</dbReference>
<feature type="domain" description="DUF1541" evidence="3">
    <location>
        <begin position="139"/>
        <end position="190"/>
    </location>
</feature>
<dbReference type="Proteomes" id="UP000018896">
    <property type="component" value="Unassembled WGS sequence"/>
</dbReference>
<sequence>MKKIIISFVALSTIFLVTACGTENEENAHGNHGNDVEEAPTDSAVEQDDHAHMDHSSSGEIPEGLQEAENPAFPVGSKATIVDGHMSGMEGAEATIVGAYQTRVYTVSYDPSTGGEREVNHKWVIHEELVDVGEETLEVGAEVILDADHMPGMQGTLAVIDSFEETTVYMVDFTLTTTGEEVQNHKWVTEDELGSHANH</sequence>
<dbReference type="Gene3D" id="2.30.30.1210">
    <property type="entry name" value="Domain of unknown function DUF1541"/>
    <property type="match status" value="1"/>
</dbReference>
<evidence type="ECO:0000256" key="1">
    <source>
        <dbReference type="SAM" id="MobiDB-lite"/>
    </source>
</evidence>
<dbReference type="PROSITE" id="PS51257">
    <property type="entry name" value="PROKAR_LIPOPROTEIN"/>
    <property type="match status" value="1"/>
</dbReference>
<feature type="chain" id="PRO_5038345297" evidence="2">
    <location>
        <begin position="20"/>
        <end position="199"/>
    </location>
</feature>
<organism evidence="4 5">
    <name type="scientific">Halalkalibacter akibai (strain ATCC 43226 / DSM 21942 / CIP 109018 / JCM 9157 / 1139)</name>
    <name type="common">Bacillus akibai</name>
    <dbReference type="NCBI Taxonomy" id="1236973"/>
    <lineage>
        <taxon>Bacteria</taxon>
        <taxon>Bacillati</taxon>
        <taxon>Bacillota</taxon>
        <taxon>Bacilli</taxon>
        <taxon>Bacillales</taxon>
        <taxon>Bacillaceae</taxon>
        <taxon>Halalkalibacter</taxon>
    </lineage>
</organism>
<dbReference type="Pfam" id="PF07563">
    <property type="entry name" value="DUF1541"/>
    <property type="match status" value="2"/>
</dbReference>
<feature type="compositionally biased region" description="Basic and acidic residues" evidence="1">
    <location>
        <begin position="47"/>
        <end position="57"/>
    </location>
</feature>
<gene>
    <name evidence="4" type="ORF">JCM9157_4337</name>
</gene>
<feature type="domain" description="DUF1541" evidence="3">
    <location>
        <begin position="75"/>
        <end position="126"/>
    </location>
</feature>
<feature type="signal peptide" evidence="2">
    <location>
        <begin position="1"/>
        <end position="19"/>
    </location>
</feature>
<dbReference type="InterPro" id="IPR011438">
    <property type="entry name" value="DUF1541"/>
</dbReference>
<feature type="region of interest" description="Disordered" evidence="1">
    <location>
        <begin position="26"/>
        <end position="63"/>
    </location>
</feature>
<feature type="compositionally biased region" description="Basic and acidic residues" evidence="1">
    <location>
        <begin position="26"/>
        <end position="35"/>
    </location>
</feature>
<evidence type="ECO:0000313" key="4">
    <source>
        <dbReference type="EMBL" id="GAE37090.1"/>
    </source>
</evidence>
<reference evidence="4 5" key="1">
    <citation type="journal article" date="2014" name="Genome Announc.">
        <title>Draft Genome Sequences of Three Alkaliphilic Bacillus Strains, Bacillus wakoensis JCM 9140T, Bacillus akibai JCM 9157T, and Bacillus hemicellulosilyticus JCM 9152T.</title>
        <authorList>
            <person name="Yuki M."/>
            <person name="Oshima K."/>
            <person name="Suda W."/>
            <person name="Oshida Y."/>
            <person name="Kitamura K."/>
            <person name="Iida T."/>
            <person name="Hattori M."/>
            <person name="Ohkuma M."/>
        </authorList>
    </citation>
    <scope>NUCLEOTIDE SEQUENCE [LARGE SCALE GENOMIC DNA]</scope>
    <source>
        <strain evidence="4 5">JCM 9157</strain>
    </source>
</reference>
<evidence type="ECO:0000259" key="3">
    <source>
        <dbReference type="Pfam" id="PF07563"/>
    </source>
</evidence>
<proteinExistence type="predicted"/>
<accession>W4QY83</accession>
<keyword evidence="2" id="KW-0732">Signal</keyword>
<dbReference type="AlphaFoldDB" id="W4QY83"/>
<dbReference type="EMBL" id="BAUV01000053">
    <property type="protein sequence ID" value="GAE37090.1"/>
    <property type="molecule type" value="Genomic_DNA"/>
</dbReference>
<name>W4QY83_HALA3</name>
<dbReference type="STRING" id="1236973.JCM9157_4337"/>
<keyword evidence="5" id="KW-1185">Reference proteome</keyword>
<protein>
    <submittedName>
        <fullName evidence="4">DUF1541 domain-containing protein</fullName>
    </submittedName>
</protein>
<dbReference type="OrthoDB" id="1701949at2"/>
<evidence type="ECO:0000256" key="2">
    <source>
        <dbReference type="SAM" id="SignalP"/>
    </source>
</evidence>